<dbReference type="InterPro" id="IPR003661">
    <property type="entry name" value="HisK_dim/P_dom"/>
</dbReference>
<dbReference type="Pfam" id="PF00512">
    <property type="entry name" value="HisKA"/>
    <property type="match status" value="1"/>
</dbReference>
<reference evidence="14" key="2">
    <citation type="submission" date="2020-09" db="EMBL/GenBank/DDBJ databases">
        <authorList>
            <person name="Sun Q."/>
            <person name="Sedlacek I."/>
        </authorList>
    </citation>
    <scope>NUCLEOTIDE SEQUENCE</scope>
    <source>
        <strain evidence="14">CCM 7684</strain>
    </source>
</reference>
<evidence type="ECO:0000256" key="8">
    <source>
        <dbReference type="ARBA" id="ARBA00022777"/>
    </source>
</evidence>
<dbReference type="InterPro" id="IPR005467">
    <property type="entry name" value="His_kinase_dom"/>
</dbReference>
<keyword evidence="7" id="KW-0547">Nucleotide-binding</keyword>
<reference evidence="14" key="1">
    <citation type="journal article" date="2014" name="Int. J. Syst. Evol. Microbiol.">
        <title>Complete genome sequence of Corynebacterium casei LMG S-19264T (=DSM 44701T), isolated from a smear-ripened cheese.</title>
        <authorList>
            <consortium name="US DOE Joint Genome Institute (JGI-PGF)"/>
            <person name="Walter F."/>
            <person name="Albersmeier A."/>
            <person name="Kalinowski J."/>
            <person name="Ruckert C."/>
        </authorList>
    </citation>
    <scope>NUCLEOTIDE SEQUENCE</scope>
    <source>
        <strain evidence="14">CCM 7684</strain>
    </source>
</reference>
<protein>
    <recommendedName>
        <fullName evidence="3">histidine kinase</fullName>
        <ecNumber evidence="3">2.7.13.3</ecNumber>
    </recommendedName>
</protein>
<proteinExistence type="predicted"/>
<evidence type="ECO:0000256" key="9">
    <source>
        <dbReference type="ARBA" id="ARBA00022840"/>
    </source>
</evidence>
<accession>A0A8J2VL59</accession>
<keyword evidence="5" id="KW-0597">Phosphoprotein</keyword>
<dbReference type="FunFam" id="3.30.565.10:FF:000006">
    <property type="entry name" value="Sensor histidine kinase WalK"/>
    <property type="match status" value="1"/>
</dbReference>
<gene>
    <name evidence="14" type="primary">phoR</name>
    <name evidence="14" type="ORF">GCM10007276_04430</name>
</gene>
<comment type="caution">
    <text evidence="14">The sequence shown here is derived from an EMBL/GenBank/DDBJ whole genome shotgun (WGS) entry which is preliminary data.</text>
</comment>
<keyword evidence="15" id="KW-1185">Reference proteome</keyword>
<dbReference type="InterPro" id="IPR036890">
    <property type="entry name" value="HATPase_C_sf"/>
</dbReference>
<dbReference type="GO" id="GO:0004721">
    <property type="term" value="F:phosphoprotein phosphatase activity"/>
    <property type="evidence" value="ECO:0007669"/>
    <property type="project" value="TreeGrafter"/>
</dbReference>
<dbReference type="Pfam" id="PF02518">
    <property type="entry name" value="HATPase_c"/>
    <property type="match status" value="1"/>
</dbReference>
<keyword evidence="12" id="KW-1133">Transmembrane helix</keyword>
<feature type="transmembrane region" description="Helical" evidence="12">
    <location>
        <begin position="38"/>
        <end position="57"/>
    </location>
</feature>
<dbReference type="Proteomes" id="UP000602745">
    <property type="component" value="Unassembled WGS sequence"/>
</dbReference>
<dbReference type="InterPro" id="IPR004358">
    <property type="entry name" value="Sig_transdc_His_kin-like_C"/>
</dbReference>
<dbReference type="GO" id="GO:0000155">
    <property type="term" value="F:phosphorelay sensor kinase activity"/>
    <property type="evidence" value="ECO:0007669"/>
    <property type="project" value="InterPro"/>
</dbReference>
<dbReference type="Gene3D" id="1.10.287.130">
    <property type="match status" value="1"/>
</dbReference>
<keyword evidence="9" id="KW-0067">ATP-binding</keyword>
<dbReference type="GO" id="GO:0005524">
    <property type="term" value="F:ATP binding"/>
    <property type="evidence" value="ECO:0007669"/>
    <property type="project" value="UniProtKB-KW"/>
</dbReference>
<comment type="subcellular location">
    <subcellularLocation>
        <location evidence="2">Cell membrane</location>
    </subcellularLocation>
</comment>
<dbReference type="PANTHER" id="PTHR45453:SF1">
    <property type="entry name" value="PHOSPHATE REGULON SENSOR PROTEIN PHOR"/>
    <property type="match status" value="1"/>
</dbReference>
<dbReference type="InterPro" id="IPR050351">
    <property type="entry name" value="BphY/WalK/GraS-like"/>
</dbReference>
<feature type="domain" description="Histidine kinase" evidence="13">
    <location>
        <begin position="194"/>
        <end position="418"/>
    </location>
</feature>
<dbReference type="InterPro" id="IPR036097">
    <property type="entry name" value="HisK_dim/P_sf"/>
</dbReference>
<evidence type="ECO:0000256" key="10">
    <source>
        <dbReference type="ARBA" id="ARBA00023012"/>
    </source>
</evidence>
<dbReference type="Gene3D" id="3.30.565.10">
    <property type="entry name" value="Histidine kinase-like ATPase, C-terminal domain"/>
    <property type="match status" value="1"/>
</dbReference>
<comment type="catalytic activity">
    <reaction evidence="1">
        <text>ATP + protein L-histidine = ADP + protein N-phospho-L-histidine.</text>
        <dbReference type="EC" id="2.7.13.3"/>
    </reaction>
</comment>
<dbReference type="InterPro" id="IPR003594">
    <property type="entry name" value="HATPase_dom"/>
</dbReference>
<dbReference type="FunFam" id="1.10.287.130:FF:000008">
    <property type="entry name" value="Two-component sensor histidine kinase"/>
    <property type="match status" value="1"/>
</dbReference>
<keyword evidence="12" id="KW-0812">Transmembrane</keyword>
<dbReference type="GO" id="GO:0016036">
    <property type="term" value="P:cellular response to phosphate starvation"/>
    <property type="evidence" value="ECO:0007669"/>
    <property type="project" value="TreeGrafter"/>
</dbReference>
<keyword evidence="11 12" id="KW-0472">Membrane</keyword>
<evidence type="ECO:0000256" key="12">
    <source>
        <dbReference type="SAM" id="Phobius"/>
    </source>
</evidence>
<evidence type="ECO:0000256" key="1">
    <source>
        <dbReference type="ARBA" id="ARBA00000085"/>
    </source>
</evidence>
<organism evidence="14 15">
    <name type="scientific">Agaricicola taiwanensis</name>
    <dbReference type="NCBI Taxonomy" id="591372"/>
    <lineage>
        <taxon>Bacteria</taxon>
        <taxon>Pseudomonadati</taxon>
        <taxon>Pseudomonadota</taxon>
        <taxon>Alphaproteobacteria</taxon>
        <taxon>Rhodobacterales</taxon>
        <taxon>Paracoccaceae</taxon>
        <taxon>Agaricicola</taxon>
    </lineage>
</organism>
<dbReference type="PROSITE" id="PS50109">
    <property type="entry name" value="HIS_KIN"/>
    <property type="match status" value="1"/>
</dbReference>
<evidence type="ECO:0000313" key="15">
    <source>
        <dbReference type="Proteomes" id="UP000602745"/>
    </source>
</evidence>
<dbReference type="GO" id="GO:0005886">
    <property type="term" value="C:plasma membrane"/>
    <property type="evidence" value="ECO:0007669"/>
    <property type="project" value="UniProtKB-SubCell"/>
</dbReference>
<evidence type="ECO:0000256" key="2">
    <source>
        <dbReference type="ARBA" id="ARBA00004236"/>
    </source>
</evidence>
<evidence type="ECO:0000256" key="5">
    <source>
        <dbReference type="ARBA" id="ARBA00022553"/>
    </source>
</evidence>
<keyword evidence="8 14" id="KW-0418">Kinase</keyword>
<dbReference type="CDD" id="cd00082">
    <property type="entry name" value="HisKA"/>
    <property type="match status" value="1"/>
</dbReference>
<evidence type="ECO:0000256" key="6">
    <source>
        <dbReference type="ARBA" id="ARBA00022679"/>
    </source>
</evidence>
<evidence type="ECO:0000313" key="14">
    <source>
        <dbReference type="EMBL" id="GGE30346.1"/>
    </source>
</evidence>
<keyword evidence="4" id="KW-1003">Cell membrane</keyword>
<evidence type="ECO:0000256" key="3">
    <source>
        <dbReference type="ARBA" id="ARBA00012438"/>
    </source>
</evidence>
<evidence type="ECO:0000256" key="4">
    <source>
        <dbReference type="ARBA" id="ARBA00022475"/>
    </source>
</evidence>
<evidence type="ECO:0000256" key="11">
    <source>
        <dbReference type="ARBA" id="ARBA00023136"/>
    </source>
</evidence>
<keyword evidence="6" id="KW-0808">Transferase</keyword>
<evidence type="ECO:0000259" key="13">
    <source>
        <dbReference type="PROSITE" id="PS50109"/>
    </source>
</evidence>
<dbReference type="SMART" id="SM00388">
    <property type="entry name" value="HisKA"/>
    <property type="match status" value="1"/>
</dbReference>
<sequence>MTEKTTFTPWIRLKLGAAALIFAFALLLMLAVEGAITLGQGLAAAVAVLVGVLLLPVERWTRGPAKTEEVPVTREMRDLSYASLMAAMPDPAILLDRRMVVLANNTRATALLPSLKTGEALSLAMRTPEVIDALRASADGQARMVEYVERVPVERWIEAHVTQTPDDSGITLLVLRDMTRVRRAERMRVDFVANASHELRTPLASLLGFVETLQGPARNDVAARDRFLEIMRTQATRMARLIDDLLSLSRIEQRQHLHPETPVDLGNVARHVADALVPLADDREVEILRNFPAGPVMVRGDRDELIRLVENLVENGIKYGRAGGKVELAISVALAQGSGVDEVRLSVRDDGPGIPPEHLPRLTERFYRVDAAHSREKGGTGLGLALVKHIAARHRARLSIESPPNEGARFTVVFERLREADDMALTA</sequence>
<dbReference type="SUPFAM" id="SSF47384">
    <property type="entry name" value="Homodimeric domain of signal transducing histidine kinase"/>
    <property type="match status" value="1"/>
</dbReference>
<keyword evidence="10" id="KW-0902">Two-component regulatory system</keyword>
<dbReference type="SMART" id="SM00387">
    <property type="entry name" value="HATPase_c"/>
    <property type="match status" value="1"/>
</dbReference>
<dbReference type="EMBL" id="BMCP01000001">
    <property type="protein sequence ID" value="GGE30346.1"/>
    <property type="molecule type" value="Genomic_DNA"/>
</dbReference>
<dbReference type="AlphaFoldDB" id="A0A8J2VL59"/>
<name>A0A8J2VL59_9RHOB</name>
<dbReference type="RefSeq" id="WP_229729132.1">
    <property type="nucleotide sequence ID" value="NZ_BMCP01000001.1"/>
</dbReference>
<feature type="transmembrane region" description="Helical" evidence="12">
    <location>
        <begin position="12"/>
        <end position="32"/>
    </location>
</feature>
<dbReference type="PANTHER" id="PTHR45453">
    <property type="entry name" value="PHOSPHATE REGULON SENSOR PROTEIN PHOR"/>
    <property type="match status" value="1"/>
</dbReference>
<dbReference type="SUPFAM" id="SSF55874">
    <property type="entry name" value="ATPase domain of HSP90 chaperone/DNA topoisomerase II/histidine kinase"/>
    <property type="match status" value="1"/>
</dbReference>
<dbReference type="EC" id="2.7.13.3" evidence="3"/>
<evidence type="ECO:0000256" key="7">
    <source>
        <dbReference type="ARBA" id="ARBA00022741"/>
    </source>
</evidence>
<dbReference type="PRINTS" id="PR00344">
    <property type="entry name" value="BCTRLSENSOR"/>
</dbReference>